<gene>
    <name evidence="1" type="ORF">ASPCAL11311</name>
</gene>
<organism evidence="1 2">
    <name type="scientific">Aspergillus calidoustus</name>
    <dbReference type="NCBI Taxonomy" id="454130"/>
    <lineage>
        <taxon>Eukaryota</taxon>
        <taxon>Fungi</taxon>
        <taxon>Dikarya</taxon>
        <taxon>Ascomycota</taxon>
        <taxon>Pezizomycotina</taxon>
        <taxon>Eurotiomycetes</taxon>
        <taxon>Eurotiomycetidae</taxon>
        <taxon>Eurotiales</taxon>
        <taxon>Aspergillaceae</taxon>
        <taxon>Aspergillus</taxon>
        <taxon>Aspergillus subgen. Nidulantes</taxon>
    </lineage>
</organism>
<dbReference type="Proteomes" id="UP000054771">
    <property type="component" value="Unassembled WGS sequence"/>
</dbReference>
<sequence>MVPDSVAIGHFLQACADLSGPRSPALDMISYGDDDCKRLVLKYGLPHRFNVPPSVLLLAAAALAYQGTARALLLRYEIDVDATVHKNGSNAVMLAARYGHDSTIRLLIPHITHPIESFRTANGRSAQSYTSLFKAKA</sequence>
<keyword evidence="2" id="KW-1185">Reference proteome</keyword>
<dbReference type="Gene3D" id="1.25.40.20">
    <property type="entry name" value="Ankyrin repeat-containing domain"/>
    <property type="match status" value="1"/>
</dbReference>
<evidence type="ECO:0000313" key="2">
    <source>
        <dbReference type="Proteomes" id="UP000054771"/>
    </source>
</evidence>
<dbReference type="InterPro" id="IPR036770">
    <property type="entry name" value="Ankyrin_rpt-contain_sf"/>
</dbReference>
<protein>
    <recommendedName>
        <fullName evidence="3">Ankyrin repeat protein</fullName>
    </recommendedName>
</protein>
<dbReference type="AlphaFoldDB" id="A0A0U5GEE7"/>
<accession>A0A0U5GEE7</accession>
<proteinExistence type="predicted"/>
<dbReference type="OrthoDB" id="539213at2759"/>
<dbReference type="EMBL" id="CDMC01000010">
    <property type="protein sequence ID" value="CEL08159.1"/>
    <property type="molecule type" value="Genomic_DNA"/>
</dbReference>
<evidence type="ECO:0000313" key="1">
    <source>
        <dbReference type="EMBL" id="CEL08159.1"/>
    </source>
</evidence>
<reference evidence="2" key="1">
    <citation type="journal article" date="2016" name="Genome Announc.">
        <title>Draft genome sequences of fungus Aspergillus calidoustus.</title>
        <authorList>
            <person name="Horn F."/>
            <person name="Linde J."/>
            <person name="Mattern D.J."/>
            <person name="Walther G."/>
            <person name="Guthke R."/>
            <person name="Scherlach K."/>
            <person name="Martin K."/>
            <person name="Brakhage A.A."/>
            <person name="Petzke L."/>
            <person name="Valiante V."/>
        </authorList>
    </citation>
    <scope>NUCLEOTIDE SEQUENCE [LARGE SCALE GENOMIC DNA]</scope>
    <source>
        <strain evidence="2">SF006504</strain>
    </source>
</reference>
<evidence type="ECO:0008006" key="3">
    <source>
        <dbReference type="Google" id="ProtNLM"/>
    </source>
</evidence>
<dbReference type="SUPFAM" id="SSF48403">
    <property type="entry name" value="Ankyrin repeat"/>
    <property type="match status" value="1"/>
</dbReference>
<name>A0A0U5GEE7_ASPCI</name>